<reference evidence="1 2" key="1">
    <citation type="submission" date="2019-01" db="EMBL/GenBank/DDBJ databases">
        <authorList>
            <person name="Chen W.-M."/>
        </authorList>
    </citation>
    <scope>NUCLEOTIDE SEQUENCE [LARGE SCALE GENOMIC DNA]</scope>
    <source>
        <strain evidence="1 2">ICH-3</strain>
    </source>
</reference>
<name>A0A3S2UAQ9_9BURK</name>
<protein>
    <recommendedName>
        <fullName evidence="3">Helicase</fullName>
    </recommendedName>
</protein>
<organism evidence="1 2">
    <name type="scientific">Rubrivivax albus</name>
    <dbReference type="NCBI Taxonomy" id="2499835"/>
    <lineage>
        <taxon>Bacteria</taxon>
        <taxon>Pseudomonadati</taxon>
        <taxon>Pseudomonadota</taxon>
        <taxon>Betaproteobacteria</taxon>
        <taxon>Burkholderiales</taxon>
        <taxon>Sphaerotilaceae</taxon>
        <taxon>Rubrivivax</taxon>
    </lineage>
</organism>
<dbReference type="RefSeq" id="WP_128195143.1">
    <property type="nucleotide sequence ID" value="NZ_SACT01000001.1"/>
</dbReference>
<evidence type="ECO:0000313" key="2">
    <source>
        <dbReference type="Proteomes" id="UP000288178"/>
    </source>
</evidence>
<gene>
    <name evidence="1" type="ORF">ENE75_02115</name>
</gene>
<accession>A0A3S2UAQ9</accession>
<sequence>MGAAEAGAALNAVGAAGALPPVVHVGRETPAALRAMLAQAGVRLNPLAEQLFSDTRFEVPARPRPFAVAAVQVAALGHAEGGTFEAIARSAARQGLQPCPLALAPWLRLQWLAQPEAPTGAPSARHRAPPGAFTVAGEPPPDAPDLPWGFYLRRVDGVPWLRGYRCWSGHVWAAEDVLVFRQAPTAAGPGASPIPSPPS</sequence>
<keyword evidence="2" id="KW-1185">Reference proteome</keyword>
<evidence type="ECO:0000313" key="1">
    <source>
        <dbReference type="EMBL" id="RVT53710.1"/>
    </source>
</evidence>
<proteinExistence type="predicted"/>
<evidence type="ECO:0008006" key="3">
    <source>
        <dbReference type="Google" id="ProtNLM"/>
    </source>
</evidence>
<dbReference type="EMBL" id="SACT01000001">
    <property type="protein sequence ID" value="RVT53710.1"/>
    <property type="molecule type" value="Genomic_DNA"/>
</dbReference>
<dbReference type="AlphaFoldDB" id="A0A3S2UAQ9"/>
<comment type="caution">
    <text evidence="1">The sequence shown here is derived from an EMBL/GenBank/DDBJ whole genome shotgun (WGS) entry which is preliminary data.</text>
</comment>
<dbReference type="Proteomes" id="UP000288178">
    <property type="component" value="Unassembled WGS sequence"/>
</dbReference>
<dbReference type="OrthoDB" id="8246499at2"/>